<dbReference type="GO" id="GO:0005886">
    <property type="term" value="C:plasma membrane"/>
    <property type="evidence" value="ECO:0007669"/>
    <property type="project" value="TreeGrafter"/>
</dbReference>
<dbReference type="PANTHER" id="PTHR23501">
    <property type="entry name" value="MAJOR FACILITATOR SUPERFAMILY"/>
    <property type="match status" value="1"/>
</dbReference>
<feature type="transmembrane region" description="Helical" evidence="5">
    <location>
        <begin position="89"/>
        <end position="117"/>
    </location>
</feature>
<feature type="transmembrane region" description="Helical" evidence="5">
    <location>
        <begin position="286"/>
        <end position="304"/>
    </location>
</feature>
<organism evidence="7 8">
    <name type="scientific">Coemansia guatemalensis</name>
    <dbReference type="NCBI Taxonomy" id="2761395"/>
    <lineage>
        <taxon>Eukaryota</taxon>
        <taxon>Fungi</taxon>
        <taxon>Fungi incertae sedis</taxon>
        <taxon>Zoopagomycota</taxon>
        <taxon>Kickxellomycotina</taxon>
        <taxon>Kickxellomycetes</taxon>
        <taxon>Kickxellales</taxon>
        <taxon>Kickxellaceae</taxon>
        <taxon>Coemansia</taxon>
    </lineage>
</organism>
<feature type="transmembrane region" description="Helical" evidence="5">
    <location>
        <begin position="245"/>
        <end position="265"/>
    </location>
</feature>
<feature type="transmembrane region" description="Helical" evidence="5">
    <location>
        <begin position="215"/>
        <end position="239"/>
    </location>
</feature>
<feature type="transmembrane region" description="Helical" evidence="5">
    <location>
        <begin position="351"/>
        <end position="376"/>
    </location>
</feature>
<feature type="transmembrane region" description="Helical" evidence="5">
    <location>
        <begin position="388"/>
        <end position="409"/>
    </location>
</feature>
<sequence length="591" mass="63546">MKMDDHSTISSGSSRSIKIVYSVTDDDPSNDTLRGITPEQSKHLEASYNDLENTAPSSSRASLFEKDIEEAVEPTQSTQPTQLLSGARLAMAIISLDILIFISALDATIVATTYVPIGNELNALDSAEWIIISYLITLTALQPLYGSISDLLGRVETIVVAILIFLVGSILCAVSKNMPMLIASRAVQGIGGAGLMSLALIVIADIMNERQRGKYVGIFSGTYGLASAIAPVLGGAIVQNTKWQIIFWINIPFCVVALVLIIMLLRIPRPKGALIERAKRIDIGGSLLSILGIVLLLLGLSWGGRDHEWSSTQVICTLVFGFVTLVAFVIYEWKVPKVPIVPIYLFRIRNVVFASVCSLLFGFAINGGVMFIPQWAQVVKNASPVVSGAYLIPYCVGMITTSVVAGILVTKTGRCHELIVVGSAILLLGNGLLIMLGSDGGLGKIIAFLLICGLGVGTCVQTINLLGQASVRGKDMAVATTTFLFFRSLGMVLSVSVLNNVIQNVLRNQIEDITKQYSSYASSIAAVLKDQGLLYTLDIPQHLADAFIEAYSKGLRSGFITLTAFTGLYFILTLGFKNIELKTVLKKTINS</sequence>
<evidence type="ECO:0000256" key="4">
    <source>
        <dbReference type="ARBA" id="ARBA00023136"/>
    </source>
</evidence>
<feature type="transmembrane region" description="Helical" evidence="5">
    <location>
        <begin position="310"/>
        <end position="331"/>
    </location>
</feature>
<name>A0A9W8LR68_9FUNG</name>
<evidence type="ECO:0000256" key="1">
    <source>
        <dbReference type="ARBA" id="ARBA00004141"/>
    </source>
</evidence>
<feature type="transmembrane region" description="Helical" evidence="5">
    <location>
        <begin position="442"/>
        <end position="466"/>
    </location>
</feature>
<proteinExistence type="predicted"/>
<dbReference type="InterPro" id="IPR036259">
    <property type="entry name" value="MFS_trans_sf"/>
</dbReference>
<feature type="transmembrane region" description="Helical" evidence="5">
    <location>
        <begin position="418"/>
        <end position="436"/>
    </location>
</feature>
<dbReference type="GO" id="GO:0022857">
    <property type="term" value="F:transmembrane transporter activity"/>
    <property type="evidence" value="ECO:0007669"/>
    <property type="project" value="InterPro"/>
</dbReference>
<evidence type="ECO:0000259" key="6">
    <source>
        <dbReference type="PROSITE" id="PS50850"/>
    </source>
</evidence>
<dbReference type="SUPFAM" id="SSF103473">
    <property type="entry name" value="MFS general substrate transporter"/>
    <property type="match status" value="1"/>
</dbReference>
<dbReference type="InterPro" id="IPR011701">
    <property type="entry name" value="MFS"/>
</dbReference>
<dbReference type="PROSITE" id="PS50850">
    <property type="entry name" value="MFS"/>
    <property type="match status" value="1"/>
</dbReference>
<comment type="caution">
    <text evidence="7">The sequence shown here is derived from an EMBL/GenBank/DDBJ whole genome shotgun (WGS) entry which is preliminary data.</text>
</comment>
<keyword evidence="2 5" id="KW-0812">Transmembrane</keyword>
<dbReference type="PANTHER" id="PTHR23501:SF102">
    <property type="entry name" value="DRUG TRANSPORTER, PUTATIVE (AFU_ORTHOLOGUE AFUA_3G08530)-RELATED"/>
    <property type="match status" value="1"/>
</dbReference>
<dbReference type="Gene3D" id="1.20.1720.10">
    <property type="entry name" value="Multidrug resistance protein D"/>
    <property type="match status" value="1"/>
</dbReference>
<keyword evidence="4 5" id="KW-0472">Membrane</keyword>
<dbReference type="AlphaFoldDB" id="A0A9W8LR68"/>
<evidence type="ECO:0000313" key="8">
    <source>
        <dbReference type="Proteomes" id="UP001140094"/>
    </source>
</evidence>
<evidence type="ECO:0000256" key="5">
    <source>
        <dbReference type="SAM" id="Phobius"/>
    </source>
</evidence>
<evidence type="ECO:0000313" key="7">
    <source>
        <dbReference type="EMBL" id="KAJ2797882.1"/>
    </source>
</evidence>
<dbReference type="InterPro" id="IPR020846">
    <property type="entry name" value="MFS_dom"/>
</dbReference>
<feature type="domain" description="Major facilitator superfamily (MFS) profile" evidence="6">
    <location>
        <begin position="92"/>
        <end position="544"/>
    </location>
</feature>
<dbReference type="PRINTS" id="PR01036">
    <property type="entry name" value="TCRTETB"/>
</dbReference>
<feature type="transmembrane region" description="Helical" evidence="5">
    <location>
        <begin position="129"/>
        <end position="146"/>
    </location>
</feature>
<dbReference type="Pfam" id="PF07690">
    <property type="entry name" value="MFS_1"/>
    <property type="match status" value="1"/>
</dbReference>
<keyword evidence="8" id="KW-1185">Reference proteome</keyword>
<dbReference type="Gene3D" id="1.20.1250.20">
    <property type="entry name" value="MFS general substrate transporter like domains"/>
    <property type="match status" value="1"/>
</dbReference>
<dbReference type="Proteomes" id="UP001140094">
    <property type="component" value="Unassembled WGS sequence"/>
</dbReference>
<feature type="transmembrane region" description="Helical" evidence="5">
    <location>
        <begin position="478"/>
        <end position="498"/>
    </location>
</feature>
<evidence type="ECO:0000256" key="2">
    <source>
        <dbReference type="ARBA" id="ARBA00022692"/>
    </source>
</evidence>
<keyword evidence="3 5" id="KW-1133">Transmembrane helix</keyword>
<accession>A0A9W8LR68</accession>
<gene>
    <name evidence="7" type="ORF">H4R20_005026</name>
</gene>
<dbReference type="EMBL" id="JANBUO010001525">
    <property type="protein sequence ID" value="KAJ2797882.1"/>
    <property type="molecule type" value="Genomic_DNA"/>
</dbReference>
<evidence type="ECO:0000256" key="3">
    <source>
        <dbReference type="ARBA" id="ARBA00022989"/>
    </source>
</evidence>
<dbReference type="OrthoDB" id="2351791at2759"/>
<comment type="subcellular location">
    <subcellularLocation>
        <location evidence="1">Membrane</location>
        <topology evidence="1">Multi-pass membrane protein</topology>
    </subcellularLocation>
</comment>
<feature type="transmembrane region" description="Helical" evidence="5">
    <location>
        <begin position="182"/>
        <end position="203"/>
    </location>
</feature>
<reference evidence="7" key="1">
    <citation type="submission" date="2022-07" db="EMBL/GenBank/DDBJ databases">
        <title>Phylogenomic reconstructions and comparative analyses of Kickxellomycotina fungi.</title>
        <authorList>
            <person name="Reynolds N.K."/>
            <person name="Stajich J.E."/>
            <person name="Barry K."/>
            <person name="Grigoriev I.V."/>
            <person name="Crous P."/>
            <person name="Smith M.E."/>
        </authorList>
    </citation>
    <scope>NUCLEOTIDE SEQUENCE</scope>
    <source>
        <strain evidence="7">NRRL 1565</strain>
    </source>
</reference>
<protein>
    <recommendedName>
        <fullName evidence="6">Major facilitator superfamily (MFS) profile domain-containing protein</fullName>
    </recommendedName>
</protein>
<feature type="transmembrane region" description="Helical" evidence="5">
    <location>
        <begin position="158"/>
        <end position="176"/>
    </location>
</feature>
<dbReference type="CDD" id="cd17502">
    <property type="entry name" value="MFS_Azr1_MDR_like"/>
    <property type="match status" value="1"/>
</dbReference>
<feature type="transmembrane region" description="Helical" evidence="5">
    <location>
        <begin position="557"/>
        <end position="576"/>
    </location>
</feature>